<dbReference type="Proteomes" id="UP000078046">
    <property type="component" value="Unassembled WGS sequence"/>
</dbReference>
<dbReference type="AlphaFoldDB" id="A0A177AYG7"/>
<comment type="caution">
    <text evidence="1">The sequence shown here is derived from an EMBL/GenBank/DDBJ whole genome shotgun (WGS) entry which is preliminary data.</text>
</comment>
<gene>
    <name evidence="1" type="ORF">A3Q56_05231</name>
</gene>
<sequence length="191" mass="22653">MNQSIIQKPSQLVDDSGRMKIGKKNFHLYKNQLVGKAARHKLKNLVTVAQINIEVQKWSTRNMVIDKILFQQCFQKKWENTDQFIKKYDIGNTCQFHDIKDRIMIKLIMKCQDTKSQQYLISIEDPTLDRVLNYLKLIEINKIPNNYVEYRKPYYEKHKSDTIQVSTIINNDNTIMTELSLKNENNLNKLN</sequence>
<organism evidence="1 2">
    <name type="scientific">Intoshia linei</name>
    <dbReference type="NCBI Taxonomy" id="1819745"/>
    <lineage>
        <taxon>Eukaryota</taxon>
        <taxon>Metazoa</taxon>
        <taxon>Spiralia</taxon>
        <taxon>Lophotrochozoa</taxon>
        <taxon>Mesozoa</taxon>
        <taxon>Orthonectida</taxon>
        <taxon>Rhopaluridae</taxon>
        <taxon>Intoshia</taxon>
    </lineage>
</organism>
<evidence type="ECO:0000313" key="1">
    <source>
        <dbReference type="EMBL" id="OAF67049.1"/>
    </source>
</evidence>
<name>A0A177AYG7_9BILA</name>
<reference evidence="1 2" key="1">
    <citation type="submission" date="2016-04" db="EMBL/GenBank/DDBJ databases">
        <title>The genome of Intoshia linei affirms orthonectids as highly simplified spiralians.</title>
        <authorList>
            <person name="Mikhailov K.V."/>
            <person name="Slusarev G.S."/>
            <person name="Nikitin M.A."/>
            <person name="Logacheva M.D."/>
            <person name="Penin A."/>
            <person name="Aleoshin V."/>
            <person name="Panchin Y.V."/>
        </authorList>
    </citation>
    <scope>NUCLEOTIDE SEQUENCE [LARGE SCALE GENOMIC DNA]</scope>
    <source>
        <strain evidence="1">Intl2013</strain>
        <tissue evidence="1">Whole animal</tissue>
    </source>
</reference>
<proteinExistence type="predicted"/>
<dbReference type="EMBL" id="LWCA01000758">
    <property type="protein sequence ID" value="OAF67049.1"/>
    <property type="molecule type" value="Genomic_DNA"/>
</dbReference>
<keyword evidence="2" id="KW-1185">Reference proteome</keyword>
<accession>A0A177AYG7</accession>
<evidence type="ECO:0000313" key="2">
    <source>
        <dbReference type="Proteomes" id="UP000078046"/>
    </source>
</evidence>
<protein>
    <submittedName>
        <fullName evidence="1">Uncharacterized protein</fullName>
    </submittedName>
</protein>